<accession>A0A9Q0GMK1</accession>
<reference evidence="3" key="1">
    <citation type="journal article" date="2023" name="Plant J.">
        <title>The genome of the king protea, Protea cynaroides.</title>
        <authorList>
            <person name="Chang J."/>
            <person name="Duong T.A."/>
            <person name="Schoeman C."/>
            <person name="Ma X."/>
            <person name="Roodt D."/>
            <person name="Barker N."/>
            <person name="Li Z."/>
            <person name="Van de Peer Y."/>
            <person name="Mizrachi E."/>
        </authorList>
    </citation>
    <scope>NUCLEOTIDE SEQUENCE</scope>
    <source>
        <tissue evidence="3">Young leaves</tissue>
    </source>
</reference>
<proteinExistence type="inferred from homology"/>
<dbReference type="InterPro" id="IPR023213">
    <property type="entry name" value="CAT-like_dom_sf"/>
</dbReference>
<evidence type="ECO:0008006" key="5">
    <source>
        <dbReference type="Google" id="ProtNLM"/>
    </source>
</evidence>
<dbReference type="Gene3D" id="3.30.559.10">
    <property type="entry name" value="Chloramphenicol acetyltransferase-like domain"/>
    <property type="match status" value="2"/>
</dbReference>
<evidence type="ECO:0000313" key="4">
    <source>
        <dbReference type="Proteomes" id="UP001141806"/>
    </source>
</evidence>
<keyword evidence="4" id="KW-1185">Reference proteome</keyword>
<dbReference type="OrthoDB" id="1483986at2759"/>
<dbReference type="EMBL" id="JAMYWD010000012">
    <property type="protein sequence ID" value="KAJ4950616.1"/>
    <property type="molecule type" value="Genomic_DNA"/>
</dbReference>
<evidence type="ECO:0000256" key="1">
    <source>
        <dbReference type="ARBA" id="ARBA00009861"/>
    </source>
</evidence>
<gene>
    <name evidence="3" type="ORF">NE237_027448</name>
</gene>
<name>A0A9Q0GMK1_9MAGN</name>
<sequence>MTLSSSISLAFTVRRCEPELVAPAKPTPHEFKYLSDIDDQQTLRTQSPVIQFYRNETAMRGQDPVKVIRKAIAETLVFYYPFAGRLRKGPGRKLVVDCTGEGVLFIEADANVRLEQFGDALQPPFPCLDELLYDVPGSSGILGCPLLLIQVTRLMCGGFIFTLRVNHTISDATGLVQFMSAIGQIACGAQVPSVSPVWERELLHPRNPPRVTFLHREYDEMPNTKGTLIPHENMVLRSFFFGSTDVAALRKHVPLHLRTCSTFEVLTACLWRCHTIGIRPDPEEDVRVIFVVNARAKFEPPLPIGYYGNVLAHTVAISSAAKLCKNPVGYALELVKKAKANVTEEYMRSLVDLIALKGPPPITFVRTYVVSDLRGAGFKEVDFGWGQPVYGGPALVKMTSFYIPFRNHKGEDGIVVTFYLTGPAMERFEKEIESMIKDPPIDRFENTNPTFKRSTM</sequence>
<dbReference type="InterPro" id="IPR050898">
    <property type="entry name" value="Plant_acyltransferase"/>
</dbReference>
<dbReference type="GO" id="GO:0016740">
    <property type="term" value="F:transferase activity"/>
    <property type="evidence" value="ECO:0007669"/>
    <property type="project" value="UniProtKB-KW"/>
</dbReference>
<keyword evidence="2" id="KW-0808">Transferase</keyword>
<dbReference type="PANTHER" id="PTHR31147">
    <property type="entry name" value="ACYL TRANSFERASE 4"/>
    <property type="match status" value="1"/>
</dbReference>
<evidence type="ECO:0000256" key="2">
    <source>
        <dbReference type="ARBA" id="ARBA00022679"/>
    </source>
</evidence>
<evidence type="ECO:0000313" key="3">
    <source>
        <dbReference type="EMBL" id="KAJ4950616.1"/>
    </source>
</evidence>
<dbReference type="Proteomes" id="UP001141806">
    <property type="component" value="Unassembled WGS sequence"/>
</dbReference>
<dbReference type="Pfam" id="PF02458">
    <property type="entry name" value="Transferase"/>
    <property type="match status" value="1"/>
</dbReference>
<organism evidence="3 4">
    <name type="scientific">Protea cynaroides</name>
    <dbReference type="NCBI Taxonomy" id="273540"/>
    <lineage>
        <taxon>Eukaryota</taxon>
        <taxon>Viridiplantae</taxon>
        <taxon>Streptophyta</taxon>
        <taxon>Embryophyta</taxon>
        <taxon>Tracheophyta</taxon>
        <taxon>Spermatophyta</taxon>
        <taxon>Magnoliopsida</taxon>
        <taxon>Proteales</taxon>
        <taxon>Proteaceae</taxon>
        <taxon>Protea</taxon>
    </lineage>
</organism>
<dbReference type="AlphaFoldDB" id="A0A9Q0GMK1"/>
<protein>
    <recommendedName>
        <fullName evidence="5">Benzyl alcohol O-benzoyltransferase</fullName>
    </recommendedName>
</protein>
<comment type="similarity">
    <text evidence="1">Belongs to the plant acyltransferase family.</text>
</comment>
<comment type="caution">
    <text evidence="3">The sequence shown here is derived from an EMBL/GenBank/DDBJ whole genome shotgun (WGS) entry which is preliminary data.</text>
</comment>
<dbReference type="PANTHER" id="PTHR31147:SF66">
    <property type="entry name" value="OS05G0315700 PROTEIN"/>
    <property type="match status" value="1"/>
</dbReference>